<dbReference type="InterPro" id="IPR015856">
    <property type="entry name" value="ABC_transpr_CbiO/EcfA_su"/>
</dbReference>
<evidence type="ECO:0000256" key="5">
    <source>
        <dbReference type="ARBA" id="ARBA00022840"/>
    </source>
</evidence>
<keyword evidence="5 8" id="KW-0067">ATP-binding</keyword>
<dbReference type="RefSeq" id="WP_188597106.1">
    <property type="nucleotide sequence ID" value="NZ_BMNL01000004.1"/>
</dbReference>
<dbReference type="PANTHER" id="PTHR43553">
    <property type="entry name" value="HEAVY METAL TRANSPORTER"/>
    <property type="match status" value="1"/>
</dbReference>
<dbReference type="PANTHER" id="PTHR43553:SF24">
    <property type="entry name" value="ENERGY-COUPLING FACTOR TRANSPORTER ATP-BINDING PROTEIN ECFA1"/>
    <property type="match status" value="1"/>
</dbReference>
<dbReference type="GO" id="GO:0005524">
    <property type="term" value="F:ATP binding"/>
    <property type="evidence" value="ECO:0007669"/>
    <property type="project" value="UniProtKB-KW"/>
</dbReference>
<evidence type="ECO:0000256" key="1">
    <source>
        <dbReference type="ARBA" id="ARBA00004202"/>
    </source>
</evidence>
<dbReference type="Gene3D" id="3.40.50.300">
    <property type="entry name" value="P-loop containing nucleotide triphosphate hydrolases"/>
    <property type="match status" value="1"/>
</dbReference>
<proteinExistence type="inferred from homology"/>
<evidence type="ECO:0000256" key="3">
    <source>
        <dbReference type="ARBA" id="ARBA00022448"/>
    </source>
</evidence>
<reference evidence="8" key="1">
    <citation type="journal article" date="2014" name="Int. J. Syst. Evol. Microbiol.">
        <title>Complete genome sequence of Corynebacterium casei LMG S-19264T (=DSM 44701T), isolated from a smear-ripened cheese.</title>
        <authorList>
            <consortium name="US DOE Joint Genome Institute (JGI-PGF)"/>
            <person name="Walter F."/>
            <person name="Albersmeier A."/>
            <person name="Kalinowski J."/>
            <person name="Ruckert C."/>
        </authorList>
    </citation>
    <scope>NUCLEOTIDE SEQUENCE</scope>
    <source>
        <strain evidence="8">JCM 10088</strain>
    </source>
</reference>
<comment type="caution">
    <text evidence="8">The sequence shown here is derived from an EMBL/GenBank/DDBJ whole genome shotgun (WGS) entry which is preliminary data.</text>
</comment>
<evidence type="ECO:0000313" key="9">
    <source>
        <dbReference type="Proteomes" id="UP000610960"/>
    </source>
</evidence>
<dbReference type="Proteomes" id="UP000610960">
    <property type="component" value="Unassembled WGS sequence"/>
</dbReference>
<dbReference type="GO" id="GO:0016887">
    <property type="term" value="F:ATP hydrolysis activity"/>
    <property type="evidence" value="ECO:0007669"/>
    <property type="project" value="InterPro"/>
</dbReference>
<dbReference type="CDD" id="cd03225">
    <property type="entry name" value="ABC_cobalt_CbiO_domain1"/>
    <property type="match status" value="1"/>
</dbReference>
<dbReference type="InterPro" id="IPR003593">
    <property type="entry name" value="AAA+_ATPase"/>
</dbReference>
<dbReference type="InterPro" id="IPR003439">
    <property type="entry name" value="ABC_transporter-like_ATP-bd"/>
</dbReference>
<dbReference type="OrthoDB" id="18209at2157"/>
<comment type="subcellular location">
    <subcellularLocation>
        <location evidence="1">Cell membrane</location>
        <topology evidence="1">Peripheral membrane protein</topology>
    </subcellularLocation>
</comment>
<comment type="function">
    <text evidence="6">Probably part of an ABC transporter complex. Responsible for energy coupling to the transport system.</text>
</comment>
<dbReference type="InterPro" id="IPR050095">
    <property type="entry name" value="ECF_ABC_transporter_ATP-bd"/>
</dbReference>
<dbReference type="SMART" id="SM00382">
    <property type="entry name" value="AAA"/>
    <property type="match status" value="1"/>
</dbReference>
<gene>
    <name evidence="8" type="ORF">GCM10007981_18470</name>
</gene>
<accession>A0A830GYP7</accession>
<dbReference type="InterPro" id="IPR027417">
    <property type="entry name" value="P-loop_NTPase"/>
</dbReference>
<name>A0A830GYP7_9CREN</name>
<keyword evidence="3" id="KW-0813">Transport</keyword>
<keyword evidence="9" id="KW-1185">Reference proteome</keyword>
<organism evidence="8 9">
    <name type="scientific">Thermocladium modestius</name>
    <dbReference type="NCBI Taxonomy" id="62609"/>
    <lineage>
        <taxon>Archaea</taxon>
        <taxon>Thermoproteota</taxon>
        <taxon>Thermoprotei</taxon>
        <taxon>Thermoproteales</taxon>
        <taxon>Thermoproteaceae</taxon>
        <taxon>Thermocladium</taxon>
    </lineage>
</organism>
<evidence type="ECO:0000256" key="4">
    <source>
        <dbReference type="ARBA" id="ARBA00022741"/>
    </source>
</evidence>
<evidence type="ECO:0000256" key="6">
    <source>
        <dbReference type="ARBA" id="ARBA00025157"/>
    </source>
</evidence>
<dbReference type="AlphaFoldDB" id="A0A830GYP7"/>
<dbReference type="SUPFAM" id="SSF52540">
    <property type="entry name" value="P-loop containing nucleoside triphosphate hydrolases"/>
    <property type="match status" value="1"/>
</dbReference>
<feature type="domain" description="ABC transporter" evidence="7">
    <location>
        <begin position="4"/>
        <end position="230"/>
    </location>
</feature>
<evidence type="ECO:0000256" key="2">
    <source>
        <dbReference type="ARBA" id="ARBA00005417"/>
    </source>
</evidence>
<dbReference type="Pfam" id="PF00005">
    <property type="entry name" value="ABC_tran"/>
    <property type="match status" value="1"/>
</dbReference>
<comment type="similarity">
    <text evidence="2">Belongs to the ABC transporter superfamily.</text>
</comment>
<evidence type="ECO:0000313" key="8">
    <source>
        <dbReference type="EMBL" id="GGP22432.1"/>
    </source>
</evidence>
<dbReference type="GO" id="GO:0042626">
    <property type="term" value="F:ATPase-coupled transmembrane transporter activity"/>
    <property type="evidence" value="ECO:0007669"/>
    <property type="project" value="TreeGrafter"/>
</dbReference>
<reference evidence="8" key="2">
    <citation type="submission" date="2020-09" db="EMBL/GenBank/DDBJ databases">
        <authorList>
            <person name="Sun Q."/>
            <person name="Ohkuma M."/>
        </authorList>
    </citation>
    <scope>NUCLEOTIDE SEQUENCE</scope>
    <source>
        <strain evidence="8">JCM 10088</strain>
    </source>
</reference>
<dbReference type="EMBL" id="BMNL01000004">
    <property type="protein sequence ID" value="GGP22432.1"/>
    <property type="molecule type" value="Genomic_DNA"/>
</dbReference>
<dbReference type="PROSITE" id="PS50893">
    <property type="entry name" value="ABC_TRANSPORTER_2"/>
    <property type="match status" value="1"/>
</dbReference>
<keyword evidence="4" id="KW-0547">Nucleotide-binding</keyword>
<evidence type="ECO:0000259" key="7">
    <source>
        <dbReference type="PROSITE" id="PS50893"/>
    </source>
</evidence>
<dbReference type="GO" id="GO:0043190">
    <property type="term" value="C:ATP-binding cassette (ABC) transporter complex"/>
    <property type="evidence" value="ECO:0007669"/>
    <property type="project" value="TreeGrafter"/>
</dbReference>
<sequence>MHAIEARNLWFRYEGEWVIRGVSWVVEPSRAVGLIGRSGSGKTTLLRILAGARRPSRGSVFIMGMDPRKARGILAYVPQNPSHSFYMPTALEEVMDSLIGIKGLSKRDAATAAMNILNAFGLGEYAGENPFNLSWGEQRRLSLAVVAAYGPRVILLDEPSTGLSYRDKEWVAALLNGLDSTMVIATHDVDFLLLMGVDEAVELENGVLEPLSCGRLVSRSEVYMVLRTAELPEPVRCSSAVPWGDPLRRP</sequence>
<protein>
    <submittedName>
        <fullName evidence="8">ABC transporter ATP-binding protein</fullName>
    </submittedName>
</protein>